<evidence type="ECO:0000259" key="7">
    <source>
        <dbReference type="Pfam" id="PF00884"/>
    </source>
</evidence>
<dbReference type="PROSITE" id="PS00149">
    <property type="entry name" value="SULFATASE_2"/>
    <property type="match status" value="1"/>
</dbReference>
<dbReference type="Pfam" id="PF14707">
    <property type="entry name" value="Sulfatase_C"/>
    <property type="match status" value="1"/>
</dbReference>
<evidence type="ECO:0000256" key="1">
    <source>
        <dbReference type="ARBA" id="ARBA00001913"/>
    </source>
</evidence>
<evidence type="ECO:0000256" key="5">
    <source>
        <dbReference type="ARBA" id="ARBA00022837"/>
    </source>
</evidence>
<accession>A0A914BFI7</accession>
<name>A0A914BFI7_PATMI</name>
<dbReference type="InterPro" id="IPR000917">
    <property type="entry name" value="Sulfatase_N"/>
</dbReference>
<dbReference type="Gene3D" id="3.30.1120.10">
    <property type="match status" value="1"/>
</dbReference>
<organism evidence="8 9">
    <name type="scientific">Patiria miniata</name>
    <name type="common">Bat star</name>
    <name type="synonym">Asterina miniata</name>
    <dbReference type="NCBI Taxonomy" id="46514"/>
    <lineage>
        <taxon>Eukaryota</taxon>
        <taxon>Metazoa</taxon>
        <taxon>Echinodermata</taxon>
        <taxon>Eleutherozoa</taxon>
        <taxon>Asterozoa</taxon>
        <taxon>Asteroidea</taxon>
        <taxon>Valvatacea</taxon>
        <taxon>Valvatida</taxon>
        <taxon>Asterinidae</taxon>
        <taxon>Patiria</taxon>
    </lineage>
</organism>
<reference evidence="8" key="1">
    <citation type="submission" date="2022-11" db="UniProtKB">
        <authorList>
            <consortium name="EnsemblMetazoa"/>
        </authorList>
    </citation>
    <scope>IDENTIFICATION</scope>
</reference>
<evidence type="ECO:0000256" key="3">
    <source>
        <dbReference type="ARBA" id="ARBA00022723"/>
    </source>
</evidence>
<keyword evidence="3" id="KW-0479">Metal-binding</keyword>
<evidence type="ECO:0000313" key="9">
    <source>
        <dbReference type="Proteomes" id="UP000887568"/>
    </source>
</evidence>
<evidence type="ECO:0000256" key="4">
    <source>
        <dbReference type="ARBA" id="ARBA00022801"/>
    </source>
</evidence>
<feature type="domain" description="Sulfatase N-terminal" evidence="7">
    <location>
        <begin position="30"/>
        <end position="355"/>
    </location>
</feature>
<dbReference type="GeneID" id="119742586"/>
<feature type="signal peptide" evidence="6">
    <location>
        <begin position="1"/>
        <end position="22"/>
    </location>
</feature>
<keyword evidence="4" id="KW-0378">Hydrolase</keyword>
<dbReference type="EnsemblMetazoa" id="XM_038218687.1">
    <property type="protein sequence ID" value="XP_038074615.1"/>
    <property type="gene ID" value="LOC119742586"/>
</dbReference>
<dbReference type="InterPro" id="IPR050738">
    <property type="entry name" value="Sulfatase"/>
</dbReference>
<evidence type="ECO:0000256" key="2">
    <source>
        <dbReference type="ARBA" id="ARBA00008779"/>
    </source>
</evidence>
<dbReference type="OMA" id="IPFIAWQ"/>
<sequence length="513" mass="57302">MKRPMQAALVCFTVTMSQLACTMRPALDQPNIIIFLADDFGYGDLSSYGHPTQEFGPIDQMGREGMRFTRWYAPSLFCSPSRGAMLTGRYPVRIGLYGERQLPFPVFAQNSSAGLPKEEITTAEALKSLGYATGMVGKWHLGINEFNASDGSHLPKHHGFDFVGTNLPLSNVWRCDLTKTMIPSPDRTSCYLYYGDTILQQPFSHHNLTSALLLEAKAFVYDHQHEPFFFYFSFPHTHSNMFSSEAFKNSSRRGVYGDSVNEMSWAVGEMLQLLRDLKLERNTLAVFLSDHGPEREMCKEGGVSSPLKGWKGMTWEGGVRVPAIAWWPGTVPADITNHQVISSMDLFSLAIDLAGGTPPTDRIIDGRSIKEVILHGGRSPDRALFHYCGKRIMAVQHGKYKVHYYTQEIRTDESLRAFCGPTGIPDVRGDYYCGDCHSSPCVTTHNPPLLYDLNEDPEEAYPLPAQEHAEVLREVARLVSEHEAGMVHGTPLFNDEFFGSSLIPCCNPPYCAC</sequence>
<dbReference type="Gene3D" id="3.40.720.10">
    <property type="entry name" value="Alkaline Phosphatase, subunit A"/>
    <property type="match status" value="1"/>
</dbReference>
<dbReference type="InterPro" id="IPR017850">
    <property type="entry name" value="Alkaline_phosphatase_core_sf"/>
</dbReference>
<dbReference type="RefSeq" id="XP_038074615.1">
    <property type="nucleotide sequence ID" value="XM_038218687.1"/>
</dbReference>
<dbReference type="PANTHER" id="PTHR42693">
    <property type="entry name" value="ARYLSULFATASE FAMILY MEMBER"/>
    <property type="match status" value="1"/>
</dbReference>
<dbReference type="GO" id="GO:0046872">
    <property type="term" value="F:metal ion binding"/>
    <property type="evidence" value="ECO:0007669"/>
    <property type="project" value="UniProtKB-KW"/>
</dbReference>
<dbReference type="GO" id="GO:0004065">
    <property type="term" value="F:arylsulfatase activity"/>
    <property type="evidence" value="ECO:0007669"/>
    <property type="project" value="TreeGrafter"/>
</dbReference>
<comment type="cofactor">
    <cofactor evidence="1">
        <name>Ca(2+)</name>
        <dbReference type="ChEBI" id="CHEBI:29108"/>
    </cofactor>
</comment>
<proteinExistence type="inferred from homology"/>
<dbReference type="AlphaFoldDB" id="A0A914BFI7"/>
<keyword evidence="6" id="KW-0732">Signal</keyword>
<keyword evidence="9" id="KW-1185">Reference proteome</keyword>
<keyword evidence="5" id="KW-0106">Calcium</keyword>
<dbReference type="PANTHER" id="PTHR42693:SF15">
    <property type="entry name" value="ARYLSULFATASE"/>
    <property type="match status" value="1"/>
</dbReference>
<dbReference type="Proteomes" id="UP000887568">
    <property type="component" value="Unplaced"/>
</dbReference>
<feature type="chain" id="PRO_5038324153" description="Sulfatase N-terminal domain-containing protein" evidence="6">
    <location>
        <begin position="23"/>
        <end position="513"/>
    </location>
</feature>
<dbReference type="InterPro" id="IPR024607">
    <property type="entry name" value="Sulfatase_CS"/>
</dbReference>
<protein>
    <recommendedName>
        <fullName evidence="7">Sulfatase N-terminal domain-containing protein</fullName>
    </recommendedName>
</protein>
<dbReference type="RefSeq" id="XP_038074625.1">
    <property type="nucleotide sequence ID" value="XM_038218697.1"/>
</dbReference>
<comment type="similarity">
    <text evidence="2">Belongs to the sulfatase family.</text>
</comment>
<evidence type="ECO:0000256" key="6">
    <source>
        <dbReference type="SAM" id="SignalP"/>
    </source>
</evidence>
<dbReference type="Pfam" id="PF00884">
    <property type="entry name" value="Sulfatase"/>
    <property type="match status" value="1"/>
</dbReference>
<dbReference type="SUPFAM" id="SSF53649">
    <property type="entry name" value="Alkaline phosphatase-like"/>
    <property type="match status" value="1"/>
</dbReference>
<evidence type="ECO:0000313" key="8">
    <source>
        <dbReference type="EnsemblMetazoa" id="XP_038074625.1"/>
    </source>
</evidence>
<dbReference type="EnsemblMetazoa" id="XM_038218697.1">
    <property type="protein sequence ID" value="XP_038074625.1"/>
    <property type="gene ID" value="LOC119742586"/>
</dbReference>
<dbReference type="OrthoDB" id="103349at2759"/>